<feature type="transmembrane region" description="Helical" evidence="1">
    <location>
        <begin position="91"/>
        <end position="109"/>
    </location>
</feature>
<keyword evidence="1" id="KW-0812">Transmembrane</keyword>
<keyword evidence="1" id="KW-0472">Membrane</keyword>
<dbReference type="InterPro" id="IPR021215">
    <property type="entry name" value="DUF2752"/>
</dbReference>
<evidence type="ECO:0000256" key="1">
    <source>
        <dbReference type="SAM" id="Phobius"/>
    </source>
</evidence>
<evidence type="ECO:0000313" key="2">
    <source>
        <dbReference type="EMBL" id="GMA26104.1"/>
    </source>
</evidence>
<feature type="transmembrane region" description="Helical" evidence="1">
    <location>
        <begin position="62"/>
        <end position="79"/>
    </location>
</feature>
<evidence type="ECO:0000313" key="3">
    <source>
        <dbReference type="Proteomes" id="UP001157091"/>
    </source>
</evidence>
<proteinExistence type="predicted"/>
<reference evidence="3" key="1">
    <citation type="journal article" date="2019" name="Int. J. Syst. Evol. Microbiol.">
        <title>The Global Catalogue of Microorganisms (GCM) 10K type strain sequencing project: providing services to taxonomists for standard genome sequencing and annotation.</title>
        <authorList>
            <consortium name="The Broad Institute Genomics Platform"/>
            <consortium name="The Broad Institute Genome Sequencing Center for Infectious Disease"/>
            <person name="Wu L."/>
            <person name="Ma J."/>
        </authorList>
    </citation>
    <scope>NUCLEOTIDE SEQUENCE [LARGE SCALE GENOMIC DNA]</scope>
    <source>
        <strain evidence="3">NBRC 106348</strain>
    </source>
</reference>
<comment type="caution">
    <text evidence="2">The sequence shown here is derived from an EMBL/GenBank/DDBJ whole genome shotgun (WGS) entry which is preliminary data.</text>
</comment>
<dbReference type="Proteomes" id="UP001157091">
    <property type="component" value="Unassembled WGS sequence"/>
</dbReference>
<sequence>MVAGAVGVATAWVGVVDPNHPGRYPVCPLYALTGLYCPLCGGLRATHGLARLDLADAWAHNPVWTVAAPLLVLAWADWVWRRWRGRPARRVPRAAVVALVVVLLAFTVARNVPAWSPWLAP</sequence>
<keyword evidence="1" id="KW-1133">Transmembrane helix</keyword>
<protein>
    <submittedName>
        <fullName evidence="2">Membrane protein</fullName>
    </submittedName>
</protein>
<accession>A0ABQ6I8P1</accession>
<keyword evidence="3" id="KW-1185">Reference proteome</keyword>
<name>A0ABQ6I8P1_9MICO</name>
<gene>
    <name evidence="2" type="ORF">GCM10025864_38630</name>
</gene>
<organism evidence="2 3">
    <name type="scientific">Luteimicrobium album</name>
    <dbReference type="NCBI Taxonomy" id="1054550"/>
    <lineage>
        <taxon>Bacteria</taxon>
        <taxon>Bacillati</taxon>
        <taxon>Actinomycetota</taxon>
        <taxon>Actinomycetes</taxon>
        <taxon>Micrococcales</taxon>
        <taxon>Luteimicrobium</taxon>
    </lineage>
</organism>
<dbReference type="EMBL" id="BSUK01000001">
    <property type="protein sequence ID" value="GMA26104.1"/>
    <property type="molecule type" value="Genomic_DNA"/>
</dbReference>
<dbReference type="Pfam" id="PF10825">
    <property type="entry name" value="DUF2752"/>
    <property type="match status" value="1"/>
</dbReference>